<dbReference type="AlphaFoldDB" id="E4V6H0"/>
<reference evidence="2" key="1">
    <citation type="journal article" date="2012" name="MBio">
        <title>Comparative genome analysis of Trichophyton rubrum and related dermatophytes reveals candidate genes involved in infection.</title>
        <authorList>
            <person name="Martinez D.A."/>
            <person name="Oliver B.G."/>
            <person name="Graeser Y."/>
            <person name="Goldberg J.M."/>
            <person name="Li W."/>
            <person name="Martinez-Rossi N.M."/>
            <person name="Monod M."/>
            <person name="Shelest E."/>
            <person name="Barton R.C."/>
            <person name="Birch E."/>
            <person name="Brakhage A.A."/>
            <person name="Chen Z."/>
            <person name="Gurr S.J."/>
            <person name="Heiman D."/>
            <person name="Heitman J."/>
            <person name="Kosti I."/>
            <person name="Rossi A."/>
            <person name="Saif S."/>
            <person name="Samalova M."/>
            <person name="Saunders C.W."/>
            <person name="Shea T."/>
            <person name="Summerbell R.C."/>
            <person name="Xu J."/>
            <person name="Young S."/>
            <person name="Zeng Q."/>
            <person name="Birren B.W."/>
            <person name="Cuomo C.A."/>
            <person name="White T.C."/>
        </authorList>
    </citation>
    <scope>NUCLEOTIDE SEQUENCE [LARGE SCALE GENOMIC DNA]</scope>
    <source>
        <strain evidence="2">ATCC MYA-4604 / CBS 118893</strain>
    </source>
</reference>
<dbReference type="OMA" id="TEFRESY"/>
<dbReference type="OrthoDB" id="5401170at2759"/>
<protein>
    <submittedName>
        <fullName evidence="1">Uncharacterized protein</fullName>
    </submittedName>
</protein>
<dbReference type="RefSeq" id="XP_003169063.1">
    <property type="nucleotide sequence ID" value="XM_003169015.1"/>
</dbReference>
<dbReference type="InParanoid" id="E4V6H0"/>
<dbReference type="HOGENOM" id="CLU_078302_1_0_1"/>
<dbReference type="STRING" id="535722.E4V6H0"/>
<dbReference type="eggNOG" id="ENOG502TK2A">
    <property type="taxonomic scope" value="Eukaryota"/>
</dbReference>
<sequence>MTCPDGSIWSFGKKIKESSFLLDYDEDEPSVAESKAVYHCHQVKGPNVGMEAIAKVRMQVPTTYPASPIPQVRACEAFMDKVAYPTAQEIQVNMHLNEKNCTVAPRLLHYLKHTQTNPSMPVPGGYIVILIMEKCPGVPLIDFWQYDEAKKREDTESVSKFLSCFVDPEDPGLQNIIYDEQEDKCWFIDHEQTFITESKYPTEFRESYFRMWGLKD</sequence>
<accession>E4V6H0</accession>
<proteinExistence type="predicted"/>
<name>E4V6H0_ARTGP</name>
<keyword evidence="2" id="KW-1185">Reference proteome</keyword>
<organism evidence="2">
    <name type="scientific">Arthroderma gypseum (strain ATCC MYA-4604 / CBS 118893)</name>
    <name type="common">Microsporum gypseum</name>
    <dbReference type="NCBI Taxonomy" id="535722"/>
    <lineage>
        <taxon>Eukaryota</taxon>
        <taxon>Fungi</taxon>
        <taxon>Dikarya</taxon>
        <taxon>Ascomycota</taxon>
        <taxon>Pezizomycotina</taxon>
        <taxon>Eurotiomycetes</taxon>
        <taxon>Eurotiomycetidae</taxon>
        <taxon>Onygenales</taxon>
        <taxon>Arthrodermataceae</taxon>
        <taxon>Nannizzia</taxon>
    </lineage>
</organism>
<dbReference type="EMBL" id="DS989831">
    <property type="protein sequence ID" value="EFQ96686.1"/>
    <property type="molecule type" value="Genomic_DNA"/>
</dbReference>
<dbReference type="Proteomes" id="UP000002669">
    <property type="component" value="Unassembled WGS sequence"/>
</dbReference>
<dbReference type="GeneID" id="10024367"/>
<dbReference type="VEuPathDB" id="FungiDB:MGYG_08609"/>
<gene>
    <name evidence="1" type="ORF">MGYG_08609</name>
</gene>
<evidence type="ECO:0000313" key="1">
    <source>
        <dbReference type="EMBL" id="EFQ96686.1"/>
    </source>
</evidence>
<evidence type="ECO:0000313" key="2">
    <source>
        <dbReference type="Proteomes" id="UP000002669"/>
    </source>
</evidence>